<protein>
    <submittedName>
        <fullName evidence="2">Uncharacterized protein</fullName>
    </submittedName>
</protein>
<gene>
    <name evidence="2" type="ORF">TVY486_1101840</name>
</gene>
<reference evidence="2" key="1">
    <citation type="journal article" date="2012" name="Proc. Natl. Acad. Sci. U.S.A.">
        <title>Antigenic diversity is generated by distinct evolutionary mechanisms in African trypanosome species.</title>
        <authorList>
            <person name="Jackson A.P."/>
            <person name="Berry A."/>
            <person name="Aslett M."/>
            <person name="Allison H.C."/>
            <person name="Burton P."/>
            <person name="Vavrova-Anderson J."/>
            <person name="Brown R."/>
            <person name="Browne H."/>
            <person name="Corton N."/>
            <person name="Hauser H."/>
            <person name="Gamble J."/>
            <person name="Gilderthorp R."/>
            <person name="Marcello L."/>
            <person name="McQuillan J."/>
            <person name="Otto T.D."/>
            <person name="Quail M.A."/>
            <person name="Sanders M.J."/>
            <person name="van Tonder A."/>
            <person name="Ginger M.L."/>
            <person name="Field M.C."/>
            <person name="Barry J.D."/>
            <person name="Hertz-Fowler C."/>
            <person name="Berriman M."/>
        </authorList>
    </citation>
    <scope>NUCLEOTIDE SEQUENCE</scope>
    <source>
        <strain evidence="2">Y486</strain>
    </source>
</reference>
<name>G0UA67_TRYVY</name>
<dbReference type="AlphaFoldDB" id="G0UA67"/>
<keyword evidence="1" id="KW-1133">Transmembrane helix</keyword>
<keyword evidence="1" id="KW-0472">Membrane</keyword>
<feature type="transmembrane region" description="Helical" evidence="1">
    <location>
        <begin position="21"/>
        <end position="50"/>
    </location>
</feature>
<evidence type="ECO:0000313" key="2">
    <source>
        <dbReference type="EMBL" id="CCC52699.1"/>
    </source>
</evidence>
<sequence length="105" mass="11949">MFHVETEVLRHSVLASCYIRVLIIAMNCPFCAVYAVFYCFFAIVRIIFIFLSLVAVTTSHHTLLCATQTYLTQSSTTLVATVYICVYISGFESRVYVVNLHCTFE</sequence>
<keyword evidence="1" id="KW-0812">Transmembrane</keyword>
<proteinExistence type="predicted"/>
<evidence type="ECO:0000256" key="1">
    <source>
        <dbReference type="SAM" id="Phobius"/>
    </source>
</evidence>
<dbReference type="EMBL" id="HE573027">
    <property type="protein sequence ID" value="CCC52699.1"/>
    <property type="molecule type" value="Genomic_DNA"/>
</dbReference>
<organism evidence="2">
    <name type="scientific">Trypanosoma vivax (strain Y486)</name>
    <dbReference type="NCBI Taxonomy" id="1055687"/>
    <lineage>
        <taxon>Eukaryota</taxon>
        <taxon>Discoba</taxon>
        <taxon>Euglenozoa</taxon>
        <taxon>Kinetoplastea</taxon>
        <taxon>Metakinetoplastina</taxon>
        <taxon>Trypanosomatida</taxon>
        <taxon>Trypanosomatidae</taxon>
        <taxon>Trypanosoma</taxon>
        <taxon>Duttonella</taxon>
    </lineage>
</organism>
<feature type="transmembrane region" description="Helical" evidence="1">
    <location>
        <begin position="70"/>
        <end position="90"/>
    </location>
</feature>
<dbReference type="VEuPathDB" id="TriTrypDB:TvY486_1101840"/>
<accession>G0UA67</accession>